<dbReference type="PROSITE" id="PS01335">
    <property type="entry name" value="METHYLGLYOXAL_SYNTH"/>
    <property type="match status" value="1"/>
</dbReference>
<feature type="binding site" evidence="1">
    <location>
        <position position="25"/>
    </location>
    <ligand>
        <name>substrate</name>
    </ligand>
</feature>
<proteinExistence type="inferred from homology"/>
<keyword evidence="1 4" id="KW-0456">Lyase</keyword>
<dbReference type="GO" id="GO:0008929">
    <property type="term" value="F:methylglyoxal synthase activity"/>
    <property type="evidence" value="ECO:0007669"/>
    <property type="project" value="UniProtKB-UniRule"/>
</dbReference>
<dbReference type="InterPro" id="IPR036914">
    <property type="entry name" value="MGS-like_dom_sf"/>
</dbReference>
<sequence>MEYERIKKTMDRQKRIALVAHDNKKMDLVEWCKKHEDTLKQHFLMGTGTTSRLIAEATGLPVRAFKSGPLGGDQQIGARIAEGLIDMLIFFWDPLEAQPHDPDVKALLRIAAVYDIPIANNRATADFIMASKHMNQEYTHEVCDYNKLLSERVAKVAEEK</sequence>
<dbReference type="InterPro" id="IPR018148">
    <property type="entry name" value="Methylglyoxal_synth_AS"/>
</dbReference>
<dbReference type="Pfam" id="PF02142">
    <property type="entry name" value="MGS"/>
    <property type="match status" value="1"/>
</dbReference>
<protein>
    <recommendedName>
        <fullName evidence="1">Methylglyoxal synthase</fullName>
        <shortName evidence="1">MGS</shortName>
        <ecNumber evidence="1">4.2.3.3</ecNumber>
    </recommendedName>
</protein>
<comment type="function">
    <text evidence="1">Catalyzes the formation of methylglyoxal from dihydroxyacetone phosphate.</text>
</comment>
<dbReference type="InterPro" id="IPR004363">
    <property type="entry name" value="Methylgl_synth"/>
</dbReference>
<gene>
    <name evidence="1" type="primary">mgsA</name>
    <name evidence="4" type="ORF">JYB65_10760</name>
</gene>
<evidence type="ECO:0000313" key="5">
    <source>
        <dbReference type="Proteomes" id="UP000664545"/>
    </source>
</evidence>
<dbReference type="NCBIfam" id="TIGR00160">
    <property type="entry name" value="MGSA"/>
    <property type="match status" value="1"/>
</dbReference>
<dbReference type="PANTHER" id="PTHR30492">
    <property type="entry name" value="METHYLGLYOXAL SYNTHASE"/>
    <property type="match status" value="1"/>
</dbReference>
<comment type="similarity">
    <text evidence="1">Belongs to the methylglyoxal synthase family.</text>
</comment>
<feature type="active site" description="Proton donor/acceptor" evidence="1 2">
    <location>
        <position position="73"/>
    </location>
</feature>
<dbReference type="PROSITE" id="PS51855">
    <property type="entry name" value="MGS"/>
    <property type="match status" value="1"/>
</dbReference>
<feature type="binding site" evidence="1">
    <location>
        <position position="21"/>
    </location>
    <ligand>
        <name>substrate</name>
    </ligand>
</feature>
<reference evidence="4" key="1">
    <citation type="submission" date="2021-02" db="EMBL/GenBank/DDBJ databases">
        <title>Abyssanaerobacter marinus gen.nov., sp., nov, anaerobic bacterium isolated from the Onnuri vent field of Indian Ocean and suggestion of Mogibacteriaceae fam. nov., and proposal of reclassification of ambiguous this family's genus member.</title>
        <authorList>
            <person name="Kim Y.J."/>
            <person name="Yang J.-A."/>
        </authorList>
    </citation>
    <scope>NUCLEOTIDE SEQUENCE</scope>
    <source>
        <strain evidence="4">DSM 2634</strain>
    </source>
</reference>
<dbReference type="PIRSF" id="PIRSF006614">
    <property type="entry name" value="Methylglyox_syn"/>
    <property type="match status" value="1"/>
</dbReference>
<dbReference type="GO" id="GO:0019242">
    <property type="term" value="P:methylglyoxal biosynthetic process"/>
    <property type="evidence" value="ECO:0007669"/>
    <property type="project" value="UniProtKB-UniRule"/>
</dbReference>
<dbReference type="Proteomes" id="UP000664545">
    <property type="component" value="Unassembled WGS sequence"/>
</dbReference>
<evidence type="ECO:0000313" key="4">
    <source>
        <dbReference type="EMBL" id="MBN7773844.1"/>
    </source>
</evidence>
<dbReference type="NCBIfam" id="NF003559">
    <property type="entry name" value="PRK05234.1"/>
    <property type="match status" value="1"/>
</dbReference>
<dbReference type="AlphaFoldDB" id="A0A939D9D4"/>
<dbReference type="HAMAP" id="MF_00549">
    <property type="entry name" value="Methylglyoxal_synth"/>
    <property type="match status" value="1"/>
</dbReference>
<dbReference type="EC" id="4.2.3.3" evidence="1"/>
<dbReference type="SUPFAM" id="SSF52335">
    <property type="entry name" value="Methylglyoxal synthase-like"/>
    <property type="match status" value="1"/>
</dbReference>
<dbReference type="EMBL" id="JAFJZZ010000004">
    <property type="protein sequence ID" value="MBN7773844.1"/>
    <property type="molecule type" value="Genomic_DNA"/>
</dbReference>
<feature type="binding site" evidence="1">
    <location>
        <begin position="47"/>
        <end position="50"/>
    </location>
    <ligand>
        <name>substrate</name>
    </ligand>
</feature>
<dbReference type="RefSeq" id="WP_206582676.1">
    <property type="nucleotide sequence ID" value="NZ_JAFJZZ010000004.1"/>
</dbReference>
<comment type="caution">
    <text evidence="4">The sequence shown here is derived from an EMBL/GenBank/DDBJ whole genome shotgun (WGS) entry which is preliminary data.</text>
</comment>
<dbReference type="GO" id="GO:0005829">
    <property type="term" value="C:cytosol"/>
    <property type="evidence" value="ECO:0007669"/>
    <property type="project" value="TreeGrafter"/>
</dbReference>
<feature type="binding site" evidence="1">
    <location>
        <position position="100"/>
    </location>
    <ligand>
        <name>substrate</name>
    </ligand>
</feature>
<evidence type="ECO:0000259" key="3">
    <source>
        <dbReference type="PROSITE" id="PS51855"/>
    </source>
</evidence>
<dbReference type="CDD" id="cd01422">
    <property type="entry name" value="MGS"/>
    <property type="match status" value="1"/>
</dbReference>
<feature type="domain" description="MGS-like" evidence="3">
    <location>
        <begin position="8"/>
        <end position="160"/>
    </location>
</feature>
<accession>A0A939D9D4</accession>
<dbReference type="Gene3D" id="3.40.50.1380">
    <property type="entry name" value="Methylglyoxal synthase-like domain"/>
    <property type="match status" value="1"/>
</dbReference>
<name>A0A939D9D4_CLOAM</name>
<organism evidence="4 5">
    <name type="scientific">Clostridium aminobutyricum</name>
    <dbReference type="NCBI Taxonomy" id="33953"/>
    <lineage>
        <taxon>Bacteria</taxon>
        <taxon>Bacillati</taxon>
        <taxon>Bacillota</taxon>
        <taxon>Clostridia</taxon>
        <taxon>Eubacteriales</taxon>
        <taxon>Clostridiaceae</taxon>
        <taxon>Clostridium</taxon>
    </lineage>
</organism>
<evidence type="ECO:0000256" key="1">
    <source>
        <dbReference type="HAMAP-Rule" id="MF_00549"/>
    </source>
</evidence>
<keyword evidence="5" id="KW-1185">Reference proteome</keyword>
<dbReference type="SMART" id="SM00851">
    <property type="entry name" value="MGS"/>
    <property type="match status" value="1"/>
</dbReference>
<dbReference type="PANTHER" id="PTHR30492:SF0">
    <property type="entry name" value="METHYLGLYOXAL SYNTHASE"/>
    <property type="match status" value="1"/>
</dbReference>
<evidence type="ECO:0000256" key="2">
    <source>
        <dbReference type="PIRSR" id="PIRSR006614-1"/>
    </source>
</evidence>
<dbReference type="InterPro" id="IPR011607">
    <property type="entry name" value="MGS-like_dom"/>
</dbReference>
<feature type="binding site" evidence="1">
    <location>
        <begin position="67"/>
        <end position="68"/>
    </location>
    <ligand>
        <name>substrate</name>
    </ligand>
</feature>
<comment type="catalytic activity">
    <reaction evidence="1">
        <text>dihydroxyacetone phosphate = methylglyoxal + phosphate</text>
        <dbReference type="Rhea" id="RHEA:17937"/>
        <dbReference type="ChEBI" id="CHEBI:17158"/>
        <dbReference type="ChEBI" id="CHEBI:43474"/>
        <dbReference type="ChEBI" id="CHEBI:57642"/>
        <dbReference type="EC" id="4.2.3.3"/>
    </reaction>
</comment>